<dbReference type="EMBL" id="LSMT01000113">
    <property type="protein sequence ID" value="PFX27018.1"/>
    <property type="molecule type" value="Genomic_DNA"/>
</dbReference>
<proteinExistence type="predicted"/>
<comment type="caution">
    <text evidence="2">The sequence shown here is derived from an EMBL/GenBank/DDBJ whole genome shotgun (WGS) entry which is preliminary data.</text>
</comment>
<dbReference type="InterPro" id="IPR036056">
    <property type="entry name" value="Fibrinogen-like_C"/>
</dbReference>
<keyword evidence="3" id="KW-1185">Reference proteome</keyword>
<dbReference type="AlphaFoldDB" id="A0A2B4SEI7"/>
<evidence type="ECO:0000313" key="3">
    <source>
        <dbReference type="Proteomes" id="UP000225706"/>
    </source>
</evidence>
<evidence type="ECO:0000313" key="2">
    <source>
        <dbReference type="EMBL" id="PFX27018.1"/>
    </source>
</evidence>
<name>A0A2B4SEI7_STYPI</name>
<keyword evidence="1" id="KW-0732">Signal</keyword>
<dbReference type="SUPFAM" id="SSF56496">
    <property type="entry name" value="Fibrinogen C-terminal domain-like"/>
    <property type="match status" value="1"/>
</dbReference>
<organism evidence="2 3">
    <name type="scientific">Stylophora pistillata</name>
    <name type="common">Smooth cauliflower coral</name>
    <dbReference type="NCBI Taxonomy" id="50429"/>
    <lineage>
        <taxon>Eukaryota</taxon>
        <taxon>Metazoa</taxon>
        <taxon>Cnidaria</taxon>
        <taxon>Anthozoa</taxon>
        <taxon>Hexacorallia</taxon>
        <taxon>Scleractinia</taxon>
        <taxon>Astrocoeniina</taxon>
        <taxon>Pocilloporidae</taxon>
        <taxon>Stylophora</taxon>
    </lineage>
</organism>
<reference evidence="3" key="1">
    <citation type="journal article" date="2017" name="bioRxiv">
        <title>Comparative analysis of the genomes of Stylophora pistillata and Acropora digitifera provides evidence for extensive differences between species of corals.</title>
        <authorList>
            <person name="Voolstra C.R."/>
            <person name="Li Y."/>
            <person name="Liew Y.J."/>
            <person name="Baumgarten S."/>
            <person name="Zoccola D."/>
            <person name="Flot J.-F."/>
            <person name="Tambutte S."/>
            <person name="Allemand D."/>
            <person name="Aranda M."/>
        </authorList>
    </citation>
    <scope>NUCLEOTIDE SEQUENCE [LARGE SCALE GENOMIC DNA]</scope>
</reference>
<dbReference type="Gene3D" id="3.90.215.10">
    <property type="entry name" value="Gamma Fibrinogen, chain A, domain 1"/>
    <property type="match status" value="1"/>
</dbReference>
<dbReference type="InterPro" id="IPR014716">
    <property type="entry name" value="Fibrinogen_a/b/g_C_1"/>
</dbReference>
<evidence type="ECO:0008006" key="4">
    <source>
        <dbReference type="Google" id="ProtNLM"/>
    </source>
</evidence>
<feature type="signal peptide" evidence="1">
    <location>
        <begin position="1"/>
        <end position="17"/>
    </location>
</feature>
<dbReference type="Proteomes" id="UP000225706">
    <property type="component" value="Unassembled WGS sequence"/>
</dbReference>
<accession>A0A2B4SEI7</accession>
<dbReference type="OrthoDB" id="9985338at2759"/>
<protein>
    <recommendedName>
        <fullName evidence="4">Fibrinogen C-terminal domain-containing protein</fullName>
    </recommendedName>
</protein>
<feature type="chain" id="PRO_5012902750" description="Fibrinogen C-terminal domain-containing protein" evidence="1">
    <location>
        <begin position="18"/>
        <end position="255"/>
    </location>
</feature>
<evidence type="ECO:0000256" key="1">
    <source>
        <dbReference type="SAM" id="SignalP"/>
    </source>
</evidence>
<sequence length="255" mass="29232">MKSFHFLLLLALVKASAIPEITSPILPKSCLDYLHQGLTQNGFYVLVDNQGHPFMTYCDLSYEPGSAWTLVMSWQTAKFRDMPYFKTKLFTEDAPINAGSPNWFIYRETLARMKSIRSHSTHWRATCDINNLKGIDYEDYLRGRLGDLDILKWEGGRTCFPIDYVNIRGKAAGSGTTMAFWQVPNKYILHTDSTNTGCEFYYDANPIVDFFGFYGDGLSEEFRCSAEPDSTTQWWFGSYLSENRIFQNISQLLGV</sequence>
<gene>
    <name evidence="2" type="ORF">AWC38_SpisGene8317</name>
</gene>